<name>A0A1I7YAT6_9BILA</name>
<accession>A0A1I7YAT6</accession>
<dbReference type="WBParaSite" id="L893_g14226.t1">
    <property type="protein sequence ID" value="L893_g14226.t1"/>
    <property type="gene ID" value="L893_g14226"/>
</dbReference>
<evidence type="ECO:0000313" key="2">
    <source>
        <dbReference type="Proteomes" id="UP000095287"/>
    </source>
</evidence>
<evidence type="ECO:0000256" key="1">
    <source>
        <dbReference type="SAM" id="SignalP"/>
    </source>
</evidence>
<keyword evidence="2" id="KW-1185">Reference proteome</keyword>
<evidence type="ECO:0000313" key="3">
    <source>
        <dbReference type="WBParaSite" id="L893_g14226.t1"/>
    </source>
</evidence>
<protein>
    <submittedName>
        <fullName evidence="3">C-type lectin domain-containing protein</fullName>
    </submittedName>
</protein>
<keyword evidence="1" id="KW-0732">Signal</keyword>
<proteinExistence type="predicted"/>
<dbReference type="AlphaFoldDB" id="A0A1I7YAT6"/>
<reference evidence="3" key="1">
    <citation type="submission" date="2016-11" db="UniProtKB">
        <authorList>
            <consortium name="WormBaseParasite"/>
        </authorList>
    </citation>
    <scope>IDENTIFICATION</scope>
</reference>
<dbReference type="Proteomes" id="UP000095287">
    <property type="component" value="Unplaced"/>
</dbReference>
<organism evidence="2 3">
    <name type="scientific">Steinernema glaseri</name>
    <dbReference type="NCBI Taxonomy" id="37863"/>
    <lineage>
        <taxon>Eukaryota</taxon>
        <taxon>Metazoa</taxon>
        <taxon>Ecdysozoa</taxon>
        <taxon>Nematoda</taxon>
        <taxon>Chromadorea</taxon>
        <taxon>Rhabditida</taxon>
        <taxon>Tylenchina</taxon>
        <taxon>Panagrolaimomorpha</taxon>
        <taxon>Strongyloidoidea</taxon>
        <taxon>Steinernematidae</taxon>
        <taxon>Steinernema</taxon>
    </lineage>
</organism>
<feature type="chain" id="PRO_5012000646" evidence="1">
    <location>
        <begin position="16"/>
        <end position="184"/>
    </location>
</feature>
<feature type="signal peptide" evidence="1">
    <location>
        <begin position="1"/>
        <end position="15"/>
    </location>
</feature>
<sequence length="184" mass="20379">MQSFVFVLLFSPSLCDIYLLSLPKGTVVYGKVGDVVTGKEDPRDCVSHWDESNSLPKTFVYNSRSKTCTAMTSAFGTKEGSSEEEAFLIQESTQNLCPTNATEALQKVLGSSTAVALVYVACSVTCRKGWKRLELPSAVNCYQILTDFKKYSTGRDNQIYACEKKFSFAKATSIHSKQEEQFIS</sequence>